<reference evidence="1 2" key="1">
    <citation type="submission" date="2015-01" db="EMBL/GenBank/DDBJ databases">
        <title>Vibrio sp. C5 JCM 19232 whole genome shotgun sequence.</title>
        <authorList>
            <person name="Sawabe T."/>
            <person name="Meirelles P."/>
            <person name="Feng G."/>
            <person name="Sayaka M."/>
            <person name="Hattori M."/>
            <person name="Ohkuma M."/>
        </authorList>
    </citation>
    <scope>NUCLEOTIDE SEQUENCE [LARGE SCALE GENOMIC DNA]</scope>
    <source>
        <strain evidence="1 2">JCM19232</strain>
    </source>
</reference>
<accession>A0A0B8PIL1</accession>
<evidence type="ECO:0000313" key="1">
    <source>
        <dbReference type="EMBL" id="GAM62609.1"/>
    </source>
</evidence>
<dbReference type="Proteomes" id="UP000031670">
    <property type="component" value="Unassembled WGS sequence"/>
</dbReference>
<comment type="caution">
    <text evidence="1">The sequence shown here is derived from an EMBL/GenBank/DDBJ whole genome shotgun (WGS) entry which is preliminary data.</text>
</comment>
<protein>
    <submittedName>
        <fullName evidence="1">General secretion pathway protein A</fullName>
    </submittedName>
</protein>
<dbReference type="InterPro" id="IPR027417">
    <property type="entry name" value="P-loop_NTPase"/>
</dbReference>
<proteinExistence type="predicted"/>
<reference evidence="1 2" key="2">
    <citation type="submission" date="2015-01" db="EMBL/GenBank/DDBJ databases">
        <authorList>
            <consortium name="NBRP consortium"/>
            <person name="Sawabe T."/>
            <person name="Meirelles P."/>
            <person name="Feng G."/>
            <person name="Sayaka M."/>
            <person name="Hattori M."/>
            <person name="Ohkuma M."/>
        </authorList>
    </citation>
    <scope>NUCLEOTIDE SEQUENCE [LARGE SCALE GENOMIC DNA]</scope>
    <source>
        <strain evidence="1 2">JCM19232</strain>
    </source>
</reference>
<gene>
    <name evidence="1" type="ORF">JCM19232_1766</name>
</gene>
<dbReference type="AlphaFoldDB" id="A0A0B8PIL1"/>
<dbReference type="EMBL" id="BBSA01000006">
    <property type="protein sequence ID" value="GAM62609.1"/>
    <property type="molecule type" value="Genomic_DNA"/>
</dbReference>
<sequence length="81" mass="8776">MYKDYFGFVEEPFSIVPSSKFLFLSARHREALTHLQMGLGGGGGFAMLTGEVGTGKTTVSKAMLANLESNWVAAYPQSDLL</sequence>
<organism evidence="1 2">
    <name type="scientific">Vibrio ishigakensis</name>
    <dbReference type="NCBI Taxonomy" id="1481914"/>
    <lineage>
        <taxon>Bacteria</taxon>
        <taxon>Pseudomonadati</taxon>
        <taxon>Pseudomonadota</taxon>
        <taxon>Gammaproteobacteria</taxon>
        <taxon>Vibrionales</taxon>
        <taxon>Vibrionaceae</taxon>
        <taxon>Vibrio</taxon>
    </lineage>
</organism>
<evidence type="ECO:0000313" key="2">
    <source>
        <dbReference type="Proteomes" id="UP000031670"/>
    </source>
</evidence>
<dbReference type="PANTHER" id="PTHR35894">
    <property type="entry name" value="GENERAL SECRETION PATHWAY PROTEIN A-RELATED"/>
    <property type="match status" value="1"/>
</dbReference>
<name>A0A0B8PIL1_9VIBR</name>
<dbReference type="SUPFAM" id="SSF52540">
    <property type="entry name" value="P-loop containing nucleoside triphosphate hydrolases"/>
    <property type="match status" value="1"/>
</dbReference>
<dbReference type="PANTHER" id="PTHR35894:SF1">
    <property type="entry name" value="PHOSPHORIBULOKINASE _ URIDINE KINASE FAMILY"/>
    <property type="match status" value="1"/>
</dbReference>
<dbReference type="InterPro" id="IPR052026">
    <property type="entry name" value="ExeA_AAA_ATPase_DNA-bind"/>
</dbReference>